<evidence type="ECO:0000256" key="1">
    <source>
        <dbReference type="ARBA" id="ARBA00004123"/>
    </source>
</evidence>
<reference evidence="5 6" key="1">
    <citation type="submission" date="2021-06" db="EMBL/GenBank/DDBJ databases">
        <authorList>
            <person name="Palmer J.M."/>
        </authorList>
    </citation>
    <scope>NUCLEOTIDE SEQUENCE [LARGE SCALE GENOMIC DNA]</scope>
    <source>
        <strain evidence="5 6">XC_2019</strain>
        <tissue evidence="5">Muscle</tissue>
    </source>
</reference>
<evidence type="ECO:0000256" key="4">
    <source>
        <dbReference type="SAM" id="Phobius"/>
    </source>
</evidence>
<keyword evidence="4" id="KW-0472">Membrane</keyword>
<keyword evidence="2" id="KW-0539">Nucleus</keyword>
<feature type="transmembrane region" description="Helical" evidence="4">
    <location>
        <begin position="108"/>
        <end position="132"/>
    </location>
</feature>
<keyword evidence="4" id="KW-0812">Transmembrane</keyword>
<dbReference type="PANTHER" id="PTHR10816">
    <property type="entry name" value="MYELIN TRANSCRIPTION FACTOR 1-RELATED"/>
    <property type="match status" value="1"/>
</dbReference>
<comment type="caution">
    <text evidence="5">The sequence shown here is derived from an EMBL/GenBank/DDBJ whole genome shotgun (WGS) entry which is preliminary data.</text>
</comment>
<keyword evidence="4" id="KW-1133">Transmembrane helix</keyword>
<evidence type="ECO:0000313" key="6">
    <source>
        <dbReference type="Proteomes" id="UP001434883"/>
    </source>
</evidence>
<protein>
    <submittedName>
        <fullName evidence="5">Uncharacterized protein</fullName>
    </submittedName>
</protein>
<proteinExistence type="predicted"/>
<evidence type="ECO:0000256" key="2">
    <source>
        <dbReference type="ARBA" id="ARBA00023242"/>
    </source>
</evidence>
<dbReference type="PANTHER" id="PTHR10816:SF10">
    <property type="entry name" value="MYELIN TRANSCRIPTION FACTOR 1"/>
    <property type="match status" value="1"/>
</dbReference>
<keyword evidence="6" id="KW-1185">Reference proteome</keyword>
<keyword evidence="3" id="KW-0175">Coiled coil</keyword>
<organism evidence="5 6">
    <name type="scientific">Xenoophorus captivus</name>
    <dbReference type="NCBI Taxonomy" id="1517983"/>
    <lineage>
        <taxon>Eukaryota</taxon>
        <taxon>Metazoa</taxon>
        <taxon>Chordata</taxon>
        <taxon>Craniata</taxon>
        <taxon>Vertebrata</taxon>
        <taxon>Euteleostomi</taxon>
        <taxon>Actinopterygii</taxon>
        <taxon>Neopterygii</taxon>
        <taxon>Teleostei</taxon>
        <taxon>Neoteleostei</taxon>
        <taxon>Acanthomorphata</taxon>
        <taxon>Ovalentaria</taxon>
        <taxon>Atherinomorphae</taxon>
        <taxon>Cyprinodontiformes</taxon>
        <taxon>Goodeidae</taxon>
        <taxon>Xenoophorus</taxon>
    </lineage>
</organism>
<name>A0ABV0QDB6_9TELE</name>
<sequence>QRAVKTLSVSVPSLSGCPRALYAKKKAKFPSEDYMSTKFRATDGMMVDLTPTFLSCFVSQISSMEKNLKSIEHENKMIEEQNEALFMELSGLSRALIRSLANIHLPHMVRLLISLFSLCLFMCFSCLLYILLISTSFACQQEPITEQNFDNYVSTLTDMYTNKECFQSPENKALLESINKAVKGIKV</sequence>
<dbReference type="EMBL" id="JAHRIN010008714">
    <property type="protein sequence ID" value="MEQ2193816.1"/>
    <property type="molecule type" value="Genomic_DNA"/>
</dbReference>
<comment type="subcellular location">
    <subcellularLocation>
        <location evidence="1">Nucleus</location>
    </subcellularLocation>
</comment>
<feature type="non-terminal residue" evidence="5">
    <location>
        <position position="1"/>
    </location>
</feature>
<dbReference type="Proteomes" id="UP001434883">
    <property type="component" value="Unassembled WGS sequence"/>
</dbReference>
<accession>A0ABV0QDB6</accession>
<evidence type="ECO:0000256" key="3">
    <source>
        <dbReference type="SAM" id="Coils"/>
    </source>
</evidence>
<feature type="coiled-coil region" evidence="3">
    <location>
        <begin position="61"/>
        <end position="88"/>
    </location>
</feature>
<evidence type="ECO:0000313" key="5">
    <source>
        <dbReference type="EMBL" id="MEQ2193816.1"/>
    </source>
</evidence>
<gene>
    <name evidence="5" type="ORF">XENOCAPTIV_015062</name>
</gene>